<protein>
    <recommendedName>
        <fullName evidence="3">Right handed beta helix domain-containing protein</fullName>
    </recommendedName>
</protein>
<dbReference type="EMBL" id="BLBS01000020">
    <property type="protein sequence ID" value="GET87390.1"/>
    <property type="molecule type" value="Genomic_DNA"/>
</dbReference>
<keyword evidence="2" id="KW-1185">Reference proteome</keyword>
<evidence type="ECO:0000313" key="1">
    <source>
        <dbReference type="EMBL" id="GET87390.1"/>
    </source>
</evidence>
<proteinExistence type="predicted"/>
<dbReference type="Proteomes" id="UP000419144">
    <property type="component" value="Unassembled WGS sequence"/>
</dbReference>
<dbReference type="AlphaFoldDB" id="A0A640KCG6"/>
<evidence type="ECO:0008006" key="3">
    <source>
        <dbReference type="Google" id="ProtNLM"/>
    </source>
</evidence>
<evidence type="ECO:0000313" key="2">
    <source>
        <dbReference type="Proteomes" id="UP000419144"/>
    </source>
</evidence>
<dbReference type="InterPro" id="IPR011050">
    <property type="entry name" value="Pectin_lyase_fold/virulence"/>
</dbReference>
<dbReference type="OrthoDB" id="265202at2759"/>
<dbReference type="SUPFAM" id="SSF51126">
    <property type="entry name" value="Pectin lyase-like"/>
    <property type="match status" value="1"/>
</dbReference>
<gene>
    <name evidence="1" type="ORF">LtaPh_1603700</name>
</gene>
<comment type="caution">
    <text evidence="1">The sequence shown here is derived from an EMBL/GenBank/DDBJ whole genome shotgun (WGS) entry which is preliminary data.</text>
</comment>
<name>A0A640KCG6_LEITA</name>
<organism evidence="1 2">
    <name type="scientific">Leishmania tarentolae</name>
    <name type="common">Sauroleishmania tarentolae</name>
    <dbReference type="NCBI Taxonomy" id="5689"/>
    <lineage>
        <taxon>Eukaryota</taxon>
        <taxon>Discoba</taxon>
        <taxon>Euglenozoa</taxon>
        <taxon>Kinetoplastea</taxon>
        <taxon>Metakinetoplastina</taxon>
        <taxon>Trypanosomatida</taxon>
        <taxon>Trypanosomatidae</taxon>
        <taxon>Leishmaniinae</taxon>
        <taxon>Leishmania</taxon>
        <taxon>lizard Leishmania</taxon>
    </lineage>
</organism>
<accession>A0A640KCG6</accession>
<reference evidence="1" key="1">
    <citation type="submission" date="2019-11" db="EMBL/GenBank/DDBJ databases">
        <title>Leishmania tarentolae CDS.</title>
        <authorList>
            <person name="Goto Y."/>
            <person name="Yamagishi J."/>
        </authorList>
    </citation>
    <scope>NUCLEOTIDE SEQUENCE [LARGE SCALE GENOMIC DNA]</scope>
    <source>
        <strain evidence="1">Parrot Tar II</strain>
    </source>
</reference>
<sequence length="287" mass="30495">MNALHGHGSEASSHTVLLDGRLFVLDPHTPIVVNRRRVSIIGDDAIIIGRIDVKGRGALLSASDVFFLEPGNTQLWRKAAEGGDRISATAAAQVREPLLIPSTGRKEKSATEILMPVISATVGAGVHLNRCTLSSGRDGVYLGMGSHCILNHVRIVNCIRGLYEGVGCRTSMLSACTFQSNRYHMVLLGPNNAERAAQMFGSASSAGNETGREETSYSVVFTSAASAADVLPRGFTSDSASVIQQTKAHVVLQHCPITDVYSNCWCDAAKVELSVEDATAGLSDPLF</sequence>
<dbReference type="VEuPathDB" id="TriTrypDB:LtaPh_1603700"/>